<accession>A0ABT1XMV2</accession>
<organism evidence="10 11">
    <name type="scientific">Parerythrobacter lacustris</name>
    <dbReference type="NCBI Taxonomy" id="2969984"/>
    <lineage>
        <taxon>Bacteria</taxon>
        <taxon>Pseudomonadati</taxon>
        <taxon>Pseudomonadota</taxon>
        <taxon>Alphaproteobacteria</taxon>
        <taxon>Sphingomonadales</taxon>
        <taxon>Erythrobacteraceae</taxon>
        <taxon>Parerythrobacter</taxon>
    </lineage>
</organism>
<comment type="cofactor">
    <cofactor evidence="1 6">
        <name>FAD</name>
        <dbReference type="ChEBI" id="CHEBI:57692"/>
    </cofactor>
</comment>
<dbReference type="SUPFAM" id="SSF56645">
    <property type="entry name" value="Acyl-CoA dehydrogenase NM domain-like"/>
    <property type="match status" value="1"/>
</dbReference>
<dbReference type="Pfam" id="PF00441">
    <property type="entry name" value="Acyl-CoA_dh_1"/>
    <property type="match status" value="1"/>
</dbReference>
<dbReference type="InterPro" id="IPR046373">
    <property type="entry name" value="Acyl-CoA_Oxase/DH_mid-dom_sf"/>
</dbReference>
<dbReference type="EMBL" id="JANKHH010000003">
    <property type="protein sequence ID" value="MCR2832990.1"/>
    <property type="molecule type" value="Genomic_DNA"/>
</dbReference>
<evidence type="ECO:0000259" key="7">
    <source>
        <dbReference type="Pfam" id="PF00441"/>
    </source>
</evidence>
<keyword evidence="3 6" id="KW-0285">Flavoprotein</keyword>
<evidence type="ECO:0000256" key="2">
    <source>
        <dbReference type="ARBA" id="ARBA00009347"/>
    </source>
</evidence>
<evidence type="ECO:0000313" key="11">
    <source>
        <dbReference type="Proteomes" id="UP001206067"/>
    </source>
</evidence>
<evidence type="ECO:0000256" key="5">
    <source>
        <dbReference type="ARBA" id="ARBA00023002"/>
    </source>
</evidence>
<evidence type="ECO:0000259" key="8">
    <source>
        <dbReference type="Pfam" id="PF02770"/>
    </source>
</evidence>
<dbReference type="InterPro" id="IPR013786">
    <property type="entry name" value="AcylCoA_DH/ox_N"/>
</dbReference>
<dbReference type="Gene3D" id="1.10.540.10">
    <property type="entry name" value="Acyl-CoA dehydrogenase/oxidase, N-terminal domain"/>
    <property type="match status" value="1"/>
</dbReference>
<feature type="domain" description="Acyl-CoA dehydrogenase/oxidase N-terminal" evidence="9">
    <location>
        <begin position="7"/>
        <end position="120"/>
    </location>
</feature>
<reference evidence="10 11" key="1">
    <citation type="submission" date="2022-08" db="EMBL/GenBank/DDBJ databases">
        <title>Polyphasic taxonomy analysis of Qipengyuania sp.RS5-5.</title>
        <authorList>
            <person name="Xamxidin M."/>
            <person name="Wu M."/>
        </authorList>
    </citation>
    <scope>NUCLEOTIDE SEQUENCE [LARGE SCALE GENOMIC DNA]</scope>
    <source>
        <strain evidence="10 11">RS5-5</strain>
    </source>
</reference>
<dbReference type="Pfam" id="PF02770">
    <property type="entry name" value="Acyl-CoA_dh_M"/>
    <property type="match status" value="1"/>
</dbReference>
<feature type="domain" description="Acyl-CoA oxidase/dehydrogenase middle" evidence="8">
    <location>
        <begin position="130"/>
        <end position="216"/>
    </location>
</feature>
<dbReference type="SUPFAM" id="SSF47203">
    <property type="entry name" value="Acyl-CoA dehydrogenase C-terminal domain-like"/>
    <property type="match status" value="1"/>
</dbReference>
<keyword evidence="4 6" id="KW-0274">FAD</keyword>
<dbReference type="InterPro" id="IPR009100">
    <property type="entry name" value="AcylCoA_DH/oxidase_NM_dom_sf"/>
</dbReference>
<dbReference type="Pfam" id="PF02771">
    <property type="entry name" value="Acyl-CoA_dh_N"/>
    <property type="match status" value="1"/>
</dbReference>
<keyword evidence="5 6" id="KW-0560">Oxidoreductase</keyword>
<dbReference type="InterPro" id="IPR037069">
    <property type="entry name" value="AcylCoA_DH/ox_N_sf"/>
</dbReference>
<comment type="similarity">
    <text evidence="2 6">Belongs to the acyl-CoA dehydrogenase family.</text>
</comment>
<keyword evidence="11" id="KW-1185">Reference proteome</keyword>
<dbReference type="Gene3D" id="2.40.110.10">
    <property type="entry name" value="Butyryl-CoA Dehydrogenase, subunit A, domain 2"/>
    <property type="match status" value="1"/>
</dbReference>
<evidence type="ECO:0000256" key="3">
    <source>
        <dbReference type="ARBA" id="ARBA00022630"/>
    </source>
</evidence>
<dbReference type="InterPro" id="IPR009075">
    <property type="entry name" value="AcylCo_DH/oxidase_C"/>
</dbReference>
<dbReference type="Proteomes" id="UP001206067">
    <property type="component" value="Unassembled WGS sequence"/>
</dbReference>
<evidence type="ECO:0000256" key="1">
    <source>
        <dbReference type="ARBA" id="ARBA00001974"/>
    </source>
</evidence>
<evidence type="ECO:0000256" key="6">
    <source>
        <dbReference type="RuleBase" id="RU362125"/>
    </source>
</evidence>
<dbReference type="InterPro" id="IPR006091">
    <property type="entry name" value="Acyl-CoA_Oxase/DH_mid-dom"/>
</dbReference>
<dbReference type="Gene3D" id="1.20.140.10">
    <property type="entry name" value="Butyryl-CoA Dehydrogenase, subunit A, domain 3"/>
    <property type="match status" value="1"/>
</dbReference>
<evidence type="ECO:0000256" key="4">
    <source>
        <dbReference type="ARBA" id="ARBA00022827"/>
    </source>
</evidence>
<gene>
    <name evidence="10" type="ORF">NSO95_03455</name>
</gene>
<comment type="caution">
    <text evidence="10">The sequence shown here is derived from an EMBL/GenBank/DDBJ whole genome shotgun (WGS) entry which is preliminary data.</text>
</comment>
<name>A0ABT1XMV2_9SPHN</name>
<dbReference type="PANTHER" id="PTHR43884">
    <property type="entry name" value="ACYL-COA DEHYDROGENASE"/>
    <property type="match status" value="1"/>
</dbReference>
<dbReference type="CDD" id="cd00567">
    <property type="entry name" value="ACAD"/>
    <property type="match status" value="1"/>
</dbReference>
<proteinExistence type="inferred from homology"/>
<dbReference type="RefSeq" id="WP_257594761.1">
    <property type="nucleotide sequence ID" value="NZ_JANKHH010000003.1"/>
</dbReference>
<sequence>MPLYHDEDQAMLADTASQFMAGEGSIQKQLRHWRDRNCKDGFGHGLWEQMAELGFTGILLDEADGGLGMGHVEAGIVLEEIGRNLTPSPFLTTSVLAATALKAGSDDLRQRYLPGIASGKAVYAVAIDEGAKHNPARIKTRAEKSGNGFRLSGQKDFVIHGSSADMLVVAARTSGADDDADGITLFAVPRDAAGMSHDAVRLVDSSMATHTRFDNVELDGDAVIGEVDGGREVLNRVLNAGRIGAAAEGVGVARGAMDMTVTYLKQRKQFGQLIGEFQALQHRAAHLYSEVEIARAVVIKAQQLLDANNGAGSEKAELMVSVAKAKVGRTAGLAVREGVQMHGGIGMTDEYDIGLYMKRDRALQEFLGDANYHANRVAELSGY</sequence>
<feature type="domain" description="Acyl-CoA dehydrogenase/oxidase C-terminal" evidence="7">
    <location>
        <begin position="229"/>
        <end position="379"/>
    </location>
</feature>
<dbReference type="InterPro" id="IPR036250">
    <property type="entry name" value="AcylCo_DH-like_C"/>
</dbReference>
<evidence type="ECO:0000259" key="9">
    <source>
        <dbReference type="Pfam" id="PF02771"/>
    </source>
</evidence>
<dbReference type="PANTHER" id="PTHR43884:SF20">
    <property type="entry name" value="ACYL-COA DEHYDROGENASE FADE28"/>
    <property type="match status" value="1"/>
</dbReference>
<evidence type="ECO:0000313" key="10">
    <source>
        <dbReference type="EMBL" id="MCR2832990.1"/>
    </source>
</evidence>
<protein>
    <submittedName>
        <fullName evidence="10">Acyl-CoA dehydrogenase family protein</fullName>
    </submittedName>
</protein>